<feature type="binding site" evidence="15">
    <location>
        <position position="378"/>
    </location>
    <ligand>
        <name>Zn(2+)</name>
        <dbReference type="ChEBI" id="CHEBI:29105"/>
        <label>2</label>
    </ligand>
</feature>
<keyword evidence="7 15" id="KW-0479">Metal-binding</keyword>
<evidence type="ECO:0000256" key="17">
    <source>
        <dbReference type="SAM" id="SignalP"/>
    </source>
</evidence>
<keyword evidence="17" id="KW-0732">Signal</keyword>
<dbReference type="GO" id="GO:0005886">
    <property type="term" value="C:plasma membrane"/>
    <property type="evidence" value="ECO:0007669"/>
    <property type="project" value="UniProtKB-SubCell"/>
</dbReference>
<evidence type="ECO:0000256" key="12">
    <source>
        <dbReference type="ARBA" id="ARBA00023180"/>
    </source>
</evidence>
<dbReference type="FunFam" id="3.40.720.10:FF:000008">
    <property type="entry name" value="Alkaline phosphatase"/>
    <property type="match status" value="1"/>
</dbReference>
<keyword evidence="13" id="KW-0449">Lipoprotein</keyword>
<name>A0AAV2I677_LYMST</name>
<evidence type="ECO:0000256" key="16">
    <source>
        <dbReference type="RuleBase" id="RU003946"/>
    </source>
</evidence>
<keyword evidence="19" id="KW-1185">Reference proteome</keyword>
<dbReference type="GO" id="GO:0004035">
    <property type="term" value="F:alkaline phosphatase activity"/>
    <property type="evidence" value="ECO:0007669"/>
    <property type="project" value="UniProtKB-EC"/>
</dbReference>
<keyword evidence="11" id="KW-0472">Membrane</keyword>
<keyword evidence="5" id="KW-0597">Phosphoprotein</keyword>
<feature type="binding site" evidence="15">
    <location>
        <position position="172"/>
    </location>
    <ligand>
        <name>Mg(2+)</name>
        <dbReference type="ChEBI" id="CHEBI:18420"/>
    </ligand>
</feature>
<dbReference type="Proteomes" id="UP001497497">
    <property type="component" value="Unassembled WGS sequence"/>
</dbReference>
<keyword evidence="8" id="KW-0378">Hydrolase</keyword>
<feature type="binding site" evidence="15">
    <location>
        <position position="59"/>
    </location>
    <ligand>
        <name>Mg(2+)</name>
        <dbReference type="ChEBI" id="CHEBI:18420"/>
    </ligand>
</feature>
<comment type="cofactor">
    <cofactor evidence="15">
        <name>Mg(2+)</name>
        <dbReference type="ChEBI" id="CHEBI:18420"/>
    </cofactor>
    <text evidence="15">Binds 1 Mg(2+) ion.</text>
</comment>
<dbReference type="InterPro" id="IPR001952">
    <property type="entry name" value="Alkaline_phosphatase"/>
</dbReference>
<proteinExistence type="inferred from homology"/>
<evidence type="ECO:0000256" key="8">
    <source>
        <dbReference type="ARBA" id="ARBA00022801"/>
    </source>
</evidence>
<feature type="binding site" evidence="15">
    <location>
        <position position="452"/>
    </location>
    <ligand>
        <name>Zn(2+)</name>
        <dbReference type="ChEBI" id="CHEBI:29105"/>
        <label>2</label>
    </ligand>
</feature>
<evidence type="ECO:0000313" key="19">
    <source>
        <dbReference type="Proteomes" id="UP001497497"/>
    </source>
</evidence>
<organism evidence="18 19">
    <name type="scientific">Lymnaea stagnalis</name>
    <name type="common">Great pond snail</name>
    <name type="synonym">Helix stagnalis</name>
    <dbReference type="NCBI Taxonomy" id="6523"/>
    <lineage>
        <taxon>Eukaryota</taxon>
        <taxon>Metazoa</taxon>
        <taxon>Spiralia</taxon>
        <taxon>Lophotrochozoa</taxon>
        <taxon>Mollusca</taxon>
        <taxon>Gastropoda</taxon>
        <taxon>Heterobranchia</taxon>
        <taxon>Euthyneura</taxon>
        <taxon>Panpulmonata</taxon>
        <taxon>Hygrophila</taxon>
        <taxon>Lymnaeoidea</taxon>
        <taxon>Lymnaeidae</taxon>
        <taxon>Lymnaea</taxon>
    </lineage>
</organism>
<feature type="binding site" evidence="15">
    <location>
        <position position="337"/>
    </location>
    <ligand>
        <name>Zn(2+)</name>
        <dbReference type="ChEBI" id="CHEBI:29105"/>
        <label>2</label>
    </ligand>
</feature>
<feature type="binding site" evidence="15">
    <location>
        <position position="379"/>
    </location>
    <ligand>
        <name>Zn(2+)</name>
        <dbReference type="ChEBI" id="CHEBI:29105"/>
        <label>2</label>
    </ligand>
</feature>
<evidence type="ECO:0000256" key="2">
    <source>
        <dbReference type="ARBA" id="ARBA00005984"/>
    </source>
</evidence>
<evidence type="ECO:0000256" key="5">
    <source>
        <dbReference type="ARBA" id="ARBA00022553"/>
    </source>
</evidence>
<dbReference type="SUPFAM" id="SSF53649">
    <property type="entry name" value="Alkaline phosphatase-like"/>
    <property type="match status" value="1"/>
</dbReference>
<gene>
    <name evidence="18" type="ORF">GSLYS_00014649001</name>
</gene>
<keyword evidence="12" id="KW-0325">Glycoprotein</keyword>
<keyword evidence="4" id="KW-1003">Cell membrane</keyword>
<dbReference type="GO" id="GO:0098552">
    <property type="term" value="C:side of membrane"/>
    <property type="evidence" value="ECO:0007669"/>
    <property type="project" value="UniProtKB-KW"/>
</dbReference>
<dbReference type="CDD" id="cd16012">
    <property type="entry name" value="ALP"/>
    <property type="match status" value="1"/>
</dbReference>
<evidence type="ECO:0000256" key="14">
    <source>
        <dbReference type="PIRSR" id="PIRSR601952-1"/>
    </source>
</evidence>
<evidence type="ECO:0000256" key="6">
    <source>
        <dbReference type="ARBA" id="ARBA00022622"/>
    </source>
</evidence>
<feature type="binding site" evidence="15">
    <location>
        <position position="332"/>
    </location>
    <ligand>
        <name>Mg(2+)</name>
        <dbReference type="ChEBI" id="CHEBI:18420"/>
    </ligand>
</feature>
<evidence type="ECO:0000256" key="11">
    <source>
        <dbReference type="ARBA" id="ARBA00023136"/>
    </source>
</evidence>
<dbReference type="Gene3D" id="3.40.720.10">
    <property type="entry name" value="Alkaline Phosphatase, subunit A"/>
    <property type="match status" value="1"/>
</dbReference>
<accession>A0AAV2I677</accession>
<dbReference type="PRINTS" id="PR00113">
    <property type="entry name" value="ALKPHPHTASE"/>
</dbReference>
<evidence type="ECO:0000313" key="18">
    <source>
        <dbReference type="EMBL" id="CAL1541003.1"/>
    </source>
</evidence>
<feature type="signal peptide" evidence="17">
    <location>
        <begin position="1"/>
        <end position="21"/>
    </location>
</feature>
<evidence type="ECO:0000256" key="10">
    <source>
        <dbReference type="ARBA" id="ARBA00022842"/>
    </source>
</evidence>
<dbReference type="GO" id="GO:0046872">
    <property type="term" value="F:metal ion binding"/>
    <property type="evidence" value="ECO:0007669"/>
    <property type="project" value="UniProtKB-KW"/>
</dbReference>
<feature type="binding site" evidence="15">
    <location>
        <position position="174"/>
    </location>
    <ligand>
        <name>Mg(2+)</name>
        <dbReference type="ChEBI" id="CHEBI:18420"/>
    </ligand>
</feature>
<feature type="chain" id="PRO_5043326569" description="alkaline phosphatase" evidence="17">
    <location>
        <begin position="22"/>
        <end position="532"/>
    </location>
</feature>
<feature type="active site" description="Phosphoserine intermediate" evidence="14">
    <location>
        <position position="109"/>
    </location>
</feature>
<dbReference type="PANTHER" id="PTHR11596">
    <property type="entry name" value="ALKALINE PHOSPHATASE"/>
    <property type="match status" value="1"/>
</dbReference>
<dbReference type="EC" id="3.1.3.1" evidence="3"/>
<feature type="binding site" evidence="15">
    <location>
        <position position="341"/>
    </location>
    <ligand>
        <name>Zn(2+)</name>
        <dbReference type="ChEBI" id="CHEBI:29105"/>
        <label>2</label>
    </ligand>
</feature>
<comment type="similarity">
    <text evidence="2 16">Belongs to the alkaline phosphatase family.</text>
</comment>
<evidence type="ECO:0000256" key="7">
    <source>
        <dbReference type="ARBA" id="ARBA00022723"/>
    </source>
</evidence>
<sequence>MAHHKAITCLVILGLSSLAGASFENQDYWKKDGLDDLNSAWELKPNYKVAKNLILMVGDGMGLSTVTAARIYKGQKEGKHGEEYKLAFEQFPYVALSKTYNIDRQVPDSAGTAVAMVTGIKVNYGTVGVTGDVPFGKNCSQLNDAAKLKTVLDFALEEGKSVGLVTTTRITHATPAAAYAHVPFRDWESDFNMVEAPGCSHVKDIAYQLTMDNPNIHVILGGGRRSFINYTTPDPNTGSTNGQRMDGLDLIGEWKKDKQTRGLKHAYVDTRQKLAEVDVSQTDYLFGLFASNHLAYETDRTGDSQEPTLTEMADKAIRILSKNPKGYFLLIEGGRIDHAHHDNYAKRALEEANEFDNSVIKVGQLTSEDDTLTVVTADHSHVFTIAGYPSRGRNILGTVDNSDGGEPVDKMPYLTLGYMNGPRFGRENLTGVDTTHKNFQQPSGVQMPYETHGGEDVIIYAKGPMAHMFHRTHEQSYIGHVLMYSSCLGLYKDKCDLVKRNAMASPCGAGRHAASMFVLVVGVLQLCTRLLF</sequence>
<keyword evidence="9 15" id="KW-0862">Zinc</keyword>
<evidence type="ECO:0000256" key="13">
    <source>
        <dbReference type="ARBA" id="ARBA00023288"/>
    </source>
</evidence>
<keyword evidence="10 15" id="KW-0460">Magnesium</keyword>
<comment type="cofactor">
    <cofactor evidence="15">
        <name>Zn(2+)</name>
        <dbReference type="ChEBI" id="CHEBI:29105"/>
    </cofactor>
    <text evidence="15">Binds 2 Zn(2+) ions.</text>
</comment>
<evidence type="ECO:0000256" key="9">
    <source>
        <dbReference type="ARBA" id="ARBA00022833"/>
    </source>
</evidence>
<dbReference type="Pfam" id="PF00245">
    <property type="entry name" value="Alk_phosphatase"/>
    <property type="match status" value="1"/>
</dbReference>
<comment type="caution">
    <text evidence="18">The sequence shown here is derived from an EMBL/GenBank/DDBJ whole genome shotgun (WGS) entry which is preliminary data.</text>
</comment>
<dbReference type="InterPro" id="IPR017850">
    <property type="entry name" value="Alkaline_phosphatase_core_sf"/>
</dbReference>
<comment type="subcellular location">
    <subcellularLocation>
        <location evidence="1">Cell membrane</location>
        <topology evidence="1">Lipid-anchor</topology>
        <topology evidence="1">GPI-anchor</topology>
    </subcellularLocation>
</comment>
<evidence type="ECO:0000256" key="1">
    <source>
        <dbReference type="ARBA" id="ARBA00004609"/>
    </source>
</evidence>
<dbReference type="EMBL" id="CAXITT010000410">
    <property type="protein sequence ID" value="CAL1541003.1"/>
    <property type="molecule type" value="Genomic_DNA"/>
</dbReference>
<evidence type="ECO:0000256" key="3">
    <source>
        <dbReference type="ARBA" id="ARBA00012647"/>
    </source>
</evidence>
<evidence type="ECO:0000256" key="15">
    <source>
        <dbReference type="PIRSR" id="PIRSR601952-2"/>
    </source>
</evidence>
<dbReference type="SMART" id="SM00098">
    <property type="entry name" value="alkPPc"/>
    <property type="match status" value="1"/>
</dbReference>
<dbReference type="PANTHER" id="PTHR11596:SF5">
    <property type="entry name" value="ALKALINE PHOSPHATASE"/>
    <property type="match status" value="1"/>
</dbReference>
<evidence type="ECO:0000256" key="4">
    <source>
        <dbReference type="ARBA" id="ARBA00022475"/>
    </source>
</evidence>
<protein>
    <recommendedName>
        <fullName evidence="3">alkaline phosphatase</fullName>
        <ecNumber evidence="3">3.1.3.1</ecNumber>
    </recommendedName>
</protein>
<dbReference type="AlphaFoldDB" id="A0AAV2I677"/>
<keyword evidence="6" id="KW-0336">GPI-anchor</keyword>
<feature type="binding site" evidence="15">
    <location>
        <position position="59"/>
    </location>
    <ligand>
        <name>Zn(2+)</name>
        <dbReference type="ChEBI" id="CHEBI:29105"/>
        <label>2</label>
    </ligand>
</feature>
<reference evidence="18 19" key="1">
    <citation type="submission" date="2024-04" db="EMBL/GenBank/DDBJ databases">
        <authorList>
            <consortium name="Genoscope - CEA"/>
            <person name="William W."/>
        </authorList>
    </citation>
    <scope>NUCLEOTIDE SEQUENCE [LARGE SCALE GENOMIC DNA]</scope>
</reference>